<dbReference type="GO" id="GO:0016887">
    <property type="term" value="F:ATP hydrolysis activity"/>
    <property type="evidence" value="ECO:0007669"/>
    <property type="project" value="InterPro"/>
</dbReference>
<dbReference type="GO" id="GO:0022857">
    <property type="term" value="F:transmembrane transporter activity"/>
    <property type="evidence" value="ECO:0007669"/>
    <property type="project" value="TreeGrafter"/>
</dbReference>
<dbReference type="SMART" id="SM00382">
    <property type="entry name" value="AAA"/>
    <property type="match status" value="1"/>
</dbReference>
<evidence type="ECO:0000313" key="4">
    <source>
        <dbReference type="EMBL" id="TKJ42395.1"/>
    </source>
</evidence>
<dbReference type="SUPFAM" id="SSF52540">
    <property type="entry name" value="P-loop containing nucleoside triphosphate hydrolases"/>
    <property type="match status" value="1"/>
</dbReference>
<protein>
    <submittedName>
        <fullName evidence="4">Cell division ATP-binding protein FtsE</fullName>
    </submittedName>
</protein>
<dbReference type="GO" id="GO:0005524">
    <property type="term" value="F:ATP binding"/>
    <property type="evidence" value="ECO:0007669"/>
    <property type="project" value="UniProtKB-KW"/>
</dbReference>
<feature type="domain" description="ABC transporter" evidence="3">
    <location>
        <begin position="2"/>
        <end position="218"/>
    </location>
</feature>
<reference evidence="4 5" key="1">
    <citation type="submission" date="2017-06" db="EMBL/GenBank/DDBJ databases">
        <title>Novel microbial phyla capable of carbon fixation and sulfur reduction in deep-sea sediments.</title>
        <authorList>
            <person name="Huang J."/>
            <person name="Baker B."/>
            <person name="Wang Y."/>
        </authorList>
    </citation>
    <scope>NUCLEOTIDE SEQUENCE [LARGE SCALE GENOMIC DNA]</scope>
    <source>
        <strain evidence="4">B3_LCP</strain>
    </source>
</reference>
<keyword evidence="4" id="KW-0132">Cell division</keyword>
<keyword evidence="4" id="KW-0131">Cell cycle</keyword>
<dbReference type="InterPro" id="IPR027417">
    <property type="entry name" value="P-loop_NTPase"/>
</dbReference>
<dbReference type="PANTHER" id="PTHR24220">
    <property type="entry name" value="IMPORT ATP-BINDING PROTEIN"/>
    <property type="match status" value="1"/>
</dbReference>
<sequence length="218" mass="24390">MIRFVNVSLEHQPDRGISGISFVVKRGEFVLLNGPTGAGKTTILRTIYREIHPDSGQVIIDGQFQPNCSGHDLSLLRRKMGIVFPEPHLLTDRNLFENVAFPLRIEGQPRRKVRLQVNRMLFRFGLQARSKSFPAELSSGEQKKGAIARALIGRPFILLADEPLANIDHDASLEILDILRQINEEGMTILAATHIPEPFKGIAHRTLHLKDGRLSHGS</sequence>
<keyword evidence="1" id="KW-0547">Nucleotide-binding</keyword>
<accession>A0A532V5C4</accession>
<gene>
    <name evidence="4" type="ORF">CEE37_01560</name>
</gene>
<dbReference type="GO" id="GO:0051301">
    <property type="term" value="P:cell division"/>
    <property type="evidence" value="ECO:0007669"/>
    <property type="project" value="UniProtKB-KW"/>
</dbReference>
<dbReference type="EMBL" id="NJBN01000001">
    <property type="protein sequence ID" value="TKJ42395.1"/>
    <property type="molecule type" value="Genomic_DNA"/>
</dbReference>
<dbReference type="GO" id="GO:0005886">
    <property type="term" value="C:plasma membrane"/>
    <property type="evidence" value="ECO:0007669"/>
    <property type="project" value="TreeGrafter"/>
</dbReference>
<dbReference type="InterPro" id="IPR003439">
    <property type="entry name" value="ABC_transporter-like_ATP-bd"/>
</dbReference>
<evidence type="ECO:0000256" key="1">
    <source>
        <dbReference type="ARBA" id="ARBA00022741"/>
    </source>
</evidence>
<organism evidence="4 5">
    <name type="scientific">candidate division LCP-89 bacterium B3_LCP</name>
    <dbReference type="NCBI Taxonomy" id="2012998"/>
    <lineage>
        <taxon>Bacteria</taxon>
        <taxon>Pseudomonadati</taxon>
        <taxon>Bacteria division LCP-89</taxon>
    </lineage>
</organism>
<name>A0A532V5C4_UNCL8</name>
<evidence type="ECO:0000259" key="3">
    <source>
        <dbReference type="PROSITE" id="PS50893"/>
    </source>
</evidence>
<dbReference type="AlphaFoldDB" id="A0A532V5C4"/>
<comment type="caution">
    <text evidence="4">The sequence shown here is derived from an EMBL/GenBank/DDBJ whole genome shotgun (WGS) entry which is preliminary data.</text>
</comment>
<dbReference type="Proteomes" id="UP000319619">
    <property type="component" value="Unassembled WGS sequence"/>
</dbReference>
<keyword evidence="2 4" id="KW-0067">ATP-binding</keyword>
<dbReference type="PROSITE" id="PS50893">
    <property type="entry name" value="ABC_TRANSPORTER_2"/>
    <property type="match status" value="1"/>
</dbReference>
<dbReference type="Pfam" id="PF00005">
    <property type="entry name" value="ABC_tran"/>
    <property type="match status" value="1"/>
</dbReference>
<dbReference type="PANTHER" id="PTHR24220:SF470">
    <property type="entry name" value="CELL DIVISION ATP-BINDING PROTEIN FTSE"/>
    <property type="match status" value="1"/>
</dbReference>
<evidence type="ECO:0000256" key="2">
    <source>
        <dbReference type="ARBA" id="ARBA00022840"/>
    </source>
</evidence>
<evidence type="ECO:0000313" key="5">
    <source>
        <dbReference type="Proteomes" id="UP000319619"/>
    </source>
</evidence>
<dbReference type="InterPro" id="IPR003593">
    <property type="entry name" value="AAA+_ATPase"/>
</dbReference>
<proteinExistence type="predicted"/>
<dbReference type="Gene3D" id="3.40.50.300">
    <property type="entry name" value="P-loop containing nucleotide triphosphate hydrolases"/>
    <property type="match status" value="1"/>
</dbReference>
<dbReference type="InterPro" id="IPR015854">
    <property type="entry name" value="ABC_transpr_LolD-like"/>
</dbReference>